<reference evidence="1 2" key="1">
    <citation type="journal article" date="2022" name="New Phytol.">
        <title>Ecological generalism drives hyperdiversity of secondary metabolite gene clusters in xylarialean endophytes.</title>
        <authorList>
            <person name="Franco M.E.E."/>
            <person name="Wisecaver J.H."/>
            <person name="Arnold A.E."/>
            <person name="Ju Y.M."/>
            <person name="Slot J.C."/>
            <person name="Ahrendt S."/>
            <person name="Moore L.P."/>
            <person name="Eastman K.E."/>
            <person name="Scott K."/>
            <person name="Konkel Z."/>
            <person name="Mondo S.J."/>
            <person name="Kuo A."/>
            <person name="Hayes R.D."/>
            <person name="Haridas S."/>
            <person name="Andreopoulos B."/>
            <person name="Riley R."/>
            <person name="LaButti K."/>
            <person name="Pangilinan J."/>
            <person name="Lipzen A."/>
            <person name="Amirebrahimi M."/>
            <person name="Yan J."/>
            <person name="Adam C."/>
            <person name="Keymanesh K."/>
            <person name="Ng V."/>
            <person name="Louie K."/>
            <person name="Northen T."/>
            <person name="Drula E."/>
            <person name="Henrissat B."/>
            <person name="Hsieh H.M."/>
            <person name="Youens-Clark K."/>
            <person name="Lutzoni F."/>
            <person name="Miadlikowska J."/>
            <person name="Eastwood D.C."/>
            <person name="Hamelin R.C."/>
            <person name="Grigoriev I.V."/>
            <person name="U'Ren J.M."/>
        </authorList>
    </citation>
    <scope>NUCLEOTIDE SEQUENCE [LARGE SCALE GENOMIC DNA]</scope>
    <source>
        <strain evidence="1 2">ER1909</strain>
    </source>
</reference>
<dbReference type="EMBL" id="MU394404">
    <property type="protein sequence ID" value="KAI6081205.1"/>
    <property type="molecule type" value="Genomic_DNA"/>
</dbReference>
<proteinExistence type="predicted"/>
<keyword evidence="2" id="KW-1185">Reference proteome</keyword>
<accession>A0ACC0CLI1</accession>
<dbReference type="Proteomes" id="UP001497680">
    <property type="component" value="Unassembled WGS sequence"/>
</dbReference>
<organism evidence="1 2">
    <name type="scientific">Hypoxylon rubiginosum</name>
    <dbReference type="NCBI Taxonomy" id="110542"/>
    <lineage>
        <taxon>Eukaryota</taxon>
        <taxon>Fungi</taxon>
        <taxon>Dikarya</taxon>
        <taxon>Ascomycota</taxon>
        <taxon>Pezizomycotina</taxon>
        <taxon>Sordariomycetes</taxon>
        <taxon>Xylariomycetidae</taxon>
        <taxon>Xylariales</taxon>
        <taxon>Hypoxylaceae</taxon>
        <taxon>Hypoxylon</taxon>
    </lineage>
</organism>
<evidence type="ECO:0000313" key="1">
    <source>
        <dbReference type="EMBL" id="KAI6081205.1"/>
    </source>
</evidence>
<evidence type="ECO:0000313" key="2">
    <source>
        <dbReference type="Proteomes" id="UP001497680"/>
    </source>
</evidence>
<name>A0ACC0CLI1_9PEZI</name>
<comment type="caution">
    <text evidence="1">The sequence shown here is derived from an EMBL/GenBank/DDBJ whole genome shotgun (WGS) entry which is preliminary data.</text>
</comment>
<protein>
    <submittedName>
        <fullName evidence="1">Uncharacterized protein</fullName>
    </submittedName>
</protein>
<gene>
    <name evidence="1" type="ORF">F4821DRAFT_249876</name>
</gene>
<sequence>MARFFAAILAVAAMCQVGLAAPYPFTNGTAVGATPAVNTTVTPEVLKRQLRDFPIALARP</sequence>